<protein>
    <submittedName>
        <fullName evidence="1">Uncharacterized protein</fullName>
    </submittedName>
</protein>
<sequence length="136" mass="15749">MHSVLAGVYKQLMEFWFEPHFHSEPYSLLPVLSVFHPLDTHHLSLLVSAMPILLSDKILVGDLHNACRMLSTFYQSSGKLYSPSIYTANMHSLEHITYLMSQFENLNKYLGNKYHGTQKIVHQLLFQIQLCQMLPD</sequence>
<proteinExistence type="predicted"/>
<dbReference type="AlphaFoldDB" id="A0A1X7TKD8"/>
<dbReference type="EnsemblMetazoa" id="Aqu2.1.15051_001">
    <property type="protein sequence ID" value="Aqu2.1.15051_001"/>
    <property type="gene ID" value="Aqu2.1.15051"/>
</dbReference>
<organism evidence="1">
    <name type="scientific">Amphimedon queenslandica</name>
    <name type="common">Sponge</name>
    <dbReference type="NCBI Taxonomy" id="400682"/>
    <lineage>
        <taxon>Eukaryota</taxon>
        <taxon>Metazoa</taxon>
        <taxon>Porifera</taxon>
        <taxon>Demospongiae</taxon>
        <taxon>Heteroscleromorpha</taxon>
        <taxon>Haplosclerida</taxon>
        <taxon>Niphatidae</taxon>
        <taxon>Amphimedon</taxon>
    </lineage>
</organism>
<evidence type="ECO:0000313" key="1">
    <source>
        <dbReference type="EnsemblMetazoa" id="Aqu2.1.15051_001"/>
    </source>
</evidence>
<dbReference type="InParanoid" id="A0A1X7TKD8"/>
<reference evidence="1" key="1">
    <citation type="submission" date="2017-05" db="UniProtKB">
        <authorList>
            <consortium name="EnsemblMetazoa"/>
        </authorList>
    </citation>
    <scope>IDENTIFICATION</scope>
</reference>
<name>A0A1X7TKD8_AMPQE</name>
<accession>A0A1X7TKD8</accession>